<accession>A0A6P6SPT4</accession>
<dbReference type="PANTHER" id="PTHR46764">
    <property type="entry name" value="E3 UBIQUITIN-PROTEIN LIGASE BAH1"/>
    <property type="match status" value="1"/>
</dbReference>
<dbReference type="EC" id="2.3.2.27" evidence="3"/>
<dbReference type="InterPro" id="IPR013083">
    <property type="entry name" value="Znf_RING/FYVE/PHD"/>
</dbReference>
<feature type="domain" description="SPX" evidence="12">
    <location>
        <begin position="1"/>
        <end position="195"/>
    </location>
</feature>
<dbReference type="SUPFAM" id="SSF57850">
    <property type="entry name" value="RING/U-box"/>
    <property type="match status" value="1"/>
</dbReference>
<dbReference type="InterPro" id="IPR001841">
    <property type="entry name" value="Znf_RING"/>
</dbReference>
<keyword evidence="5" id="KW-0479">Metal-binding</keyword>
<dbReference type="PROSITE" id="PS51382">
    <property type="entry name" value="SPX"/>
    <property type="match status" value="1"/>
</dbReference>
<feature type="domain" description="RING-type" evidence="11">
    <location>
        <begin position="262"/>
        <end position="311"/>
    </location>
</feature>
<reference evidence="13" key="1">
    <citation type="journal article" date="2025" name="Foods">
        <title>Unveiling the Microbial Signatures of Arabica Coffee Cherries: Insights into Ripeness Specific Diversity, Functional Traits, and Implications for Quality and Safety.</title>
        <authorList>
            <consortium name="RefSeq"/>
            <person name="Tenea G.N."/>
            <person name="Cifuentes V."/>
            <person name="Reyes P."/>
            <person name="Cevallos-Vallejos M."/>
        </authorList>
    </citation>
    <scope>NUCLEOTIDE SEQUENCE [LARGE SCALE GENOMIC DNA]</scope>
</reference>
<comment type="catalytic activity">
    <reaction evidence="1">
        <text>S-ubiquitinyl-[E2 ubiquitin-conjugating enzyme]-L-cysteine + [acceptor protein]-L-lysine = [E2 ubiquitin-conjugating enzyme]-L-cysteine + N(6)-ubiquitinyl-[acceptor protein]-L-lysine.</text>
        <dbReference type="EC" id="2.3.2.27"/>
    </reaction>
</comment>
<gene>
    <name evidence="14" type="primary">LOC113693564</name>
</gene>
<proteinExistence type="predicted"/>
<dbReference type="CDD" id="cd23127">
    <property type="entry name" value="RING-HC_BAH1-like"/>
    <property type="match status" value="1"/>
</dbReference>
<evidence type="ECO:0000256" key="4">
    <source>
        <dbReference type="ARBA" id="ARBA00022679"/>
    </source>
</evidence>
<comment type="pathway">
    <text evidence="2">Protein modification; protein ubiquitination.</text>
</comment>
<evidence type="ECO:0000256" key="7">
    <source>
        <dbReference type="ARBA" id="ARBA00022786"/>
    </source>
</evidence>
<keyword evidence="13" id="KW-1185">Reference proteome</keyword>
<evidence type="ECO:0000256" key="1">
    <source>
        <dbReference type="ARBA" id="ARBA00000900"/>
    </source>
</evidence>
<evidence type="ECO:0000259" key="11">
    <source>
        <dbReference type="PROSITE" id="PS50089"/>
    </source>
</evidence>
<feature type="region of interest" description="Disordered" evidence="10">
    <location>
        <begin position="36"/>
        <end position="87"/>
    </location>
</feature>
<keyword evidence="4" id="KW-0808">Transferase</keyword>
<dbReference type="RefSeq" id="XP_027067897.2">
    <property type="nucleotide sequence ID" value="XM_027212096.2"/>
</dbReference>
<dbReference type="GeneID" id="113693564"/>
<dbReference type="Gene3D" id="3.30.40.10">
    <property type="entry name" value="Zinc/RING finger domain, C3HC4 (zinc finger)"/>
    <property type="match status" value="1"/>
</dbReference>
<dbReference type="GO" id="GO:0061630">
    <property type="term" value="F:ubiquitin protein ligase activity"/>
    <property type="evidence" value="ECO:0007669"/>
    <property type="project" value="UniProtKB-EC"/>
</dbReference>
<dbReference type="PROSITE" id="PS50089">
    <property type="entry name" value="ZF_RING_2"/>
    <property type="match status" value="1"/>
</dbReference>
<evidence type="ECO:0000256" key="2">
    <source>
        <dbReference type="ARBA" id="ARBA00004906"/>
    </source>
</evidence>
<name>A0A6P6SPT4_COFAR</name>
<dbReference type="Proteomes" id="UP001652660">
    <property type="component" value="Chromosome 6c"/>
</dbReference>
<evidence type="ECO:0000256" key="9">
    <source>
        <dbReference type="PROSITE-ProRule" id="PRU00175"/>
    </source>
</evidence>
<evidence type="ECO:0000259" key="12">
    <source>
        <dbReference type="PROSITE" id="PS51382"/>
    </source>
</evidence>
<dbReference type="InterPro" id="IPR033326">
    <property type="entry name" value="BAH1"/>
</dbReference>
<dbReference type="PANTHER" id="PTHR46764:SF2">
    <property type="entry name" value="E3 UBIQUITIN-PROTEIN LIGASE BAH1-LIKE-RELATED"/>
    <property type="match status" value="1"/>
</dbReference>
<dbReference type="InterPro" id="IPR027370">
    <property type="entry name" value="Znf-RING_euk"/>
</dbReference>
<dbReference type="GO" id="GO:0008270">
    <property type="term" value="F:zinc ion binding"/>
    <property type="evidence" value="ECO:0007669"/>
    <property type="project" value="UniProtKB-KW"/>
</dbReference>
<keyword evidence="6 9" id="KW-0863">Zinc-finger</keyword>
<keyword evidence="8" id="KW-0862">Zinc</keyword>
<dbReference type="OrthoDB" id="6105938at2759"/>
<dbReference type="CDD" id="cd14482">
    <property type="entry name" value="SPX_BAH1-like"/>
    <property type="match status" value="1"/>
</dbReference>
<evidence type="ECO:0000313" key="14">
    <source>
        <dbReference type="RefSeq" id="XP_027067897.2"/>
    </source>
</evidence>
<dbReference type="AlphaFoldDB" id="A0A6P6SPT4"/>
<dbReference type="SMART" id="SM00184">
    <property type="entry name" value="RING"/>
    <property type="match status" value="1"/>
</dbReference>
<dbReference type="PROSITE" id="PS00518">
    <property type="entry name" value="ZF_RING_1"/>
    <property type="match status" value="1"/>
</dbReference>
<protein>
    <recommendedName>
        <fullName evidence="3">RING-type E3 ubiquitin transferase</fullName>
        <ecNumber evidence="3">2.3.2.27</ecNumber>
    </recommendedName>
</protein>
<dbReference type="UniPathway" id="UPA00143"/>
<organism evidence="13 14">
    <name type="scientific">Coffea arabica</name>
    <name type="common">Arabian coffee</name>
    <dbReference type="NCBI Taxonomy" id="13443"/>
    <lineage>
        <taxon>Eukaryota</taxon>
        <taxon>Viridiplantae</taxon>
        <taxon>Streptophyta</taxon>
        <taxon>Embryophyta</taxon>
        <taxon>Tracheophyta</taxon>
        <taxon>Spermatophyta</taxon>
        <taxon>Magnoliopsida</taxon>
        <taxon>eudicotyledons</taxon>
        <taxon>Gunneridae</taxon>
        <taxon>Pentapetalae</taxon>
        <taxon>asterids</taxon>
        <taxon>lamiids</taxon>
        <taxon>Gentianales</taxon>
        <taxon>Rubiaceae</taxon>
        <taxon>Ixoroideae</taxon>
        <taxon>Gardenieae complex</taxon>
        <taxon>Bertiereae - Coffeeae clade</taxon>
        <taxon>Coffeeae</taxon>
        <taxon>Coffea</taxon>
    </lineage>
</organism>
<dbReference type="InterPro" id="IPR017907">
    <property type="entry name" value="Znf_RING_CS"/>
</dbReference>
<evidence type="ECO:0000313" key="13">
    <source>
        <dbReference type="Proteomes" id="UP001652660"/>
    </source>
</evidence>
<evidence type="ECO:0000256" key="3">
    <source>
        <dbReference type="ARBA" id="ARBA00012483"/>
    </source>
</evidence>
<keyword evidence="7" id="KW-0833">Ubl conjugation pathway</keyword>
<evidence type="ECO:0000256" key="10">
    <source>
        <dbReference type="SAM" id="MobiDB-lite"/>
    </source>
</evidence>
<dbReference type="GO" id="GO:0016567">
    <property type="term" value="P:protein ubiquitination"/>
    <property type="evidence" value="ECO:0007669"/>
    <property type="project" value="UniProtKB-UniPathway"/>
</dbReference>
<dbReference type="Pfam" id="PF13445">
    <property type="entry name" value="zf-RING_UBOX"/>
    <property type="match status" value="1"/>
</dbReference>
<dbReference type="InterPro" id="IPR004331">
    <property type="entry name" value="SPX_dom"/>
</dbReference>
<evidence type="ECO:0000256" key="5">
    <source>
        <dbReference type="ARBA" id="ARBA00022723"/>
    </source>
</evidence>
<evidence type="ECO:0000256" key="8">
    <source>
        <dbReference type="ARBA" id="ARBA00022833"/>
    </source>
</evidence>
<feature type="compositionally biased region" description="Low complexity" evidence="10">
    <location>
        <begin position="36"/>
        <end position="49"/>
    </location>
</feature>
<evidence type="ECO:0000256" key="6">
    <source>
        <dbReference type="ARBA" id="ARBA00022771"/>
    </source>
</evidence>
<sequence length="366" mass="42060">MKFGETFMEYLNGDQERHLDKCSHVEYKRLKKVLKSCRTSRSSPSLSSLDTEEEQDQQKQHLRHHPPAGHHGDTDHPASPADTSSITTTSSSPFCQCQSCPLCDQIFFSELMKEASEVAGFFSSRVRRLLHLHIASGMQRYVVRLRHFFKHDEQVMVQEGRMLIEYVTMNALAIRKLLKKYDKVHRSANGMRFKSKMRTEHIEILRSPWLIELGAFYMNFTGSNGGSPNDLFSRVSYELSTAEATMTLQLSDLLKLEYNLTCPICLEIVFNPYALSCGHLFCKLCACTAASVMIFQGPKAARPDSKCPVCREVGVYSNSIHMLELDLLLKKRCKEHWKERLSAERAEMVKQSKDYWDMQTKFMVGF</sequence>
<reference evidence="14" key="2">
    <citation type="submission" date="2025-08" db="UniProtKB">
        <authorList>
            <consortium name="RefSeq"/>
        </authorList>
    </citation>
    <scope>IDENTIFICATION</scope>
    <source>
        <tissue evidence="14">Leaves</tissue>
    </source>
</reference>